<evidence type="ECO:0000256" key="5">
    <source>
        <dbReference type="ARBA" id="ARBA00022840"/>
    </source>
</evidence>
<dbReference type="AlphaFoldDB" id="A0A1M4EPB4"/>
<evidence type="ECO:0000259" key="13">
    <source>
        <dbReference type="PROSITE" id="PS51198"/>
    </source>
</evidence>
<dbReference type="GO" id="GO:0000725">
    <property type="term" value="P:recombinational repair"/>
    <property type="evidence" value="ECO:0007669"/>
    <property type="project" value="TreeGrafter"/>
</dbReference>
<evidence type="ECO:0000256" key="10">
    <source>
        <dbReference type="PROSITE-ProRule" id="PRU00560"/>
    </source>
</evidence>
<dbReference type="PANTHER" id="PTHR11070">
    <property type="entry name" value="UVRD / RECB / PCRA DNA HELICASE FAMILY MEMBER"/>
    <property type="match status" value="1"/>
</dbReference>
<dbReference type="SUPFAM" id="SSF52540">
    <property type="entry name" value="P-loop containing nucleoside triphosphate hydrolases"/>
    <property type="match status" value="1"/>
</dbReference>
<dbReference type="Gene3D" id="1.10.486.10">
    <property type="entry name" value="PCRA, domain 4"/>
    <property type="match status" value="2"/>
</dbReference>
<feature type="domain" description="HRDC" evidence="12">
    <location>
        <begin position="609"/>
        <end position="682"/>
    </location>
</feature>
<evidence type="ECO:0000256" key="7">
    <source>
        <dbReference type="ARBA" id="ARBA00034617"/>
    </source>
</evidence>
<dbReference type="InterPro" id="IPR000212">
    <property type="entry name" value="DNA_helicase_UvrD/REP"/>
</dbReference>
<sequence>MNDADDVLIGLDPEQRAVAEAVRGPVCVLAGAGTGKTRAITHRIAYAVRSGVVDAQSVLAVTFTTRAAGELRQRLRALGAPGVQARTFHAAALRQLTFFWPRVIGGAAPSVIESKLPVLGEACRSLRLTPERSELRDLASEVEWAKVTQIAPEDYVAAAAKYHRTPPMPAEQVSRVYEAYERIRRERHLVDFETILELTAAVMTEHQEVAAQIRQQYRYFVVDEYQDVNPLQKLLLDTWLGGRDDLCVVGDPNQTIYSFTGASPRYLTGFGVEHPDAAVIKLVRDYRSTPQVVDLANLVIAKGRSPHRLELVAQRPDGPKPAFTEYDDEPAEAAGVARSIRKLLDKGVPSREIAVLFRVNSQSEAYEEALTKAEIPYVLRGAERFFERPEVRQAVVLLRGAARSAAGEPLASEVHHILGGIGLTPAPPGGGKAREKWESLKALADLAEDMAAEGADLPAFVTELERRASEQHAPPVEGVTLASLHAAKGLEWDAVFLVGVTDGMLPIIYAESPEQIEEERRLLYVGVTRAREHLSLSWALARAPGGRKSRRPSRFLDGLTGRASAPPRLAPSPSRERRQVATPVSCRVCAKTLVNATEQKLGRCSTCPADYDEALLERLKAWRTATAKEAKLPPYVVFTDVTLQAIAERAPVTEQELLSIAGVGRVKLDRYGEAVLGLCRGS</sequence>
<dbReference type="PANTHER" id="PTHR11070:SF69">
    <property type="entry name" value="ATP-DEPENDENT DNA HELICASE UVRD2"/>
    <property type="match status" value="1"/>
</dbReference>
<evidence type="ECO:0000256" key="8">
    <source>
        <dbReference type="ARBA" id="ARBA00034808"/>
    </source>
</evidence>
<dbReference type="SUPFAM" id="SSF47819">
    <property type="entry name" value="HRDC-like"/>
    <property type="match status" value="1"/>
</dbReference>
<feature type="region of interest" description="Disordered" evidence="11">
    <location>
        <begin position="544"/>
        <end position="578"/>
    </location>
</feature>
<name>A0A1M4EPB4_9ACTN</name>
<comment type="catalytic activity">
    <reaction evidence="7">
        <text>Couples ATP hydrolysis with the unwinding of duplex DNA by translocating in the 3'-5' direction.</text>
        <dbReference type="EC" id="5.6.2.4"/>
    </reaction>
</comment>
<gene>
    <name evidence="15" type="ORF">BN4615_P10212</name>
</gene>
<proteinExistence type="inferred from homology"/>
<dbReference type="FunFam" id="3.40.50.300:FF:001181">
    <property type="entry name" value="DNA helicase"/>
    <property type="match status" value="1"/>
</dbReference>
<dbReference type="Pfam" id="PF00580">
    <property type="entry name" value="UvrD-helicase"/>
    <property type="match status" value="1"/>
</dbReference>
<dbReference type="PROSITE" id="PS51217">
    <property type="entry name" value="UVRD_HELICASE_CTER"/>
    <property type="match status" value="1"/>
</dbReference>
<keyword evidence="6" id="KW-0413">Isomerase</keyword>
<dbReference type="GO" id="GO:0033202">
    <property type="term" value="C:DNA helicase complex"/>
    <property type="evidence" value="ECO:0007669"/>
    <property type="project" value="TreeGrafter"/>
</dbReference>
<evidence type="ECO:0000256" key="11">
    <source>
        <dbReference type="SAM" id="MobiDB-lite"/>
    </source>
</evidence>
<keyword evidence="2 10" id="KW-0547">Nucleotide-binding</keyword>
<evidence type="ECO:0000313" key="15">
    <source>
        <dbReference type="EMBL" id="SBP00696.1"/>
    </source>
</evidence>
<dbReference type="GO" id="GO:0016887">
    <property type="term" value="F:ATP hydrolysis activity"/>
    <property type="evidence" value="ECO:0007669"/>
    <property type="project" value="RHEA"/>
</dbReference>
<evidence type="ECO:0000256" key="2">
    <source>
        <dbReference type="ARBA" id="ARBA00022741"/>
    </source>
</evidence>
<dbReference type="GO" id="GO:0043138">
    <property type="term" value="F:3'-5' DNA helicase activity"/>
    <property type="evidence" value="ECO:0007669"/>
    <property type="project" value="UniProtKB-EC"/>
</dbReference>
<dbReference type="Pfam" id="PF13361">
    <property type="entry name" value="UvrD_C"/>
    <property type="match status" value="2"/>
</dbReference>
<feature type="compositionally biased region" description="Low complexity" evidence="11">
    <location>
        <begin position="562"/>
        <end position="573"/>
    </location>
</feature>
<dbReference type="InterPro" id="IPR002121">
    <property type="entry name" value="HRDC_dom"/>
</dbReference>
<evidence type="ECO:0000256" key="4">
    <source>
        <dbReference type="ARBA" id="ARBA00022806"/>
    </source>
</evidence>
<dbReference type="GO" id="GO:0005524">
    <property type="term" value="F:ATP binding"/>
    <property type="evidence" value="ECO:0007669"/>
    <property type="project" value="UniProtKB-UniRule"/>
</dbReference>
<comment type="similarity">
    <text evidence="1">Belongs to the helicase family. UvrD subfamily.</text>
</comment>
<dbReference type="Gene3D" id="1.10.150.80">
    <property type="entry name" value="HRDC domain"/>
    <property type="match status" value="1"/>
</dbReference>
<dbReference type="InterPro" id="IPR014017">
    <property type="entry name" value="DNA_helicase_UvrD-like_C"/>
</dbReference>
<dbReference type="PROSITE" id="PS50967">
    <property type="entry name" value="HRDC"/>
    <property type="match status" value="1"/>
</dbReference>
<evidence type="ECO:0000256" key="6">
    <source>
        <dbReference type="ARBA" id="ARBA00023235"/>
    </source>
</evidence>
<dbReference type="Gene3D" id="3.40.50.300">
    <property type="entry name" value="P-loop containing nucleotide triphosphate hydrolases"/>
    <property type="match status" value="3"/>
</dbReference>
<dbReference type="Pfam" id="PF00570">
    <property type="entry name" value="HRDC"/>
    <property type="match status" value="1"/>
</dbReference>
<dbReference type="Gene3D" id="1.10.10.160">
    <property type="match status" value="1"/>
</dbReference>
<evidence type="ECO:0000256" key="1">
    <source>
        <dbReference type="ARBA" id="ARBA00009922"/>
    </source>
</evidence>
<dbReference type="SMART" id="SM00341">
    <property type="entry name" value="HRDC"/>
    <property type="match status" value="1"/>
</dbReference>
<comment type="catalytic activity">
    <reaction evidence="9">
        <text>ATP + H2O = ADP + phosphate + H(+)</text>
        <dbReference type="Rhea" id="RHEA:13065"/>
        <dbReference type="ChEBI" id="CHEBI:15377"/>
        <dbReference type="ChEBI" id="CHEBI:15378"/>
        <dbReference type="ChEBI" id="CHEBI:30616"/>
        <dbReference type="ChEBI" id="CHEBI:43474"/>
        <dbReference type="ChEBI" id="CHEBI:456216"/>
        <dbReference type="EC" id="5.6.2.4"/>
    </reaction>
</comment>
<feature type="domain" description="UvrD-like helicase ATP-binding" evidence="13">
    <location>
        <begin position="9"/>
        <end position="289"/>
    </location>
</feature>
<evidence type="ECO:0000256" key="9">
    <source>
        <dbReference type="ARBA" id="ARBA00048988"/>
    </source>
</evidence>
<dbReference type="RefSeq" id="WP_225269269.1">
    <property type="nucleotide sequence ID" value="NZ_CP084058.1"/>
</dbReference>
<dbReference type="PROSITE" id="PS51198">
    <property type="entry name" value="UVRD_HELICASE_ATP_BIND"/>
    <property type="match status" value="1"/>
</dbReference>
<protein>
    <recommendedName>
        <fullName evidence="8">DNA 3'-5' helicase</fullName>
        <ecNumber evidence="8">5.6.2.4</ecNumber>
    </recommendedName>
</protein>
<feature type="binding site" evidence="10">
    <location>
        <begin position="30"/>
        <end position="37"/>
    </location>
    <ligand>
        <name>ATP</name>
        <dbReference type="ChEBI" id="CHEBI:30616"/>
    </ligand>
</feature>
<dbReference type="InterPro" id="IPR014016">
    <property type="entry name" value="UvrD-like_ATP-bd"/>
</dbReference>
<keyword evidence="4 10" id="KW-0347">Helicase</keyword>
<dbReference type="InterPro" id="IPR044876">
    <property type="entry name" value="HRDC_dom_sf"/>
</dbReference>
<dbReference type="EMBL" id="LT559118">
    <property type="protein sequence ID" value="SBP00696.1"/>
    <property type="molecule type" value="Genomic_DNA"/>
</dbReference>
<evidence type="ECO:0000259" key="14">
    <source>
        <dbReference type="PROSITE" id="PS51217"/>
    </source>
</evidence>
<dbReference type="GO" id="GO:0005829">
    <property type="term" value="C:cytosol"/>
    <property type="evidence" value="ECO:0007669"/>
    <property type="project" value="TreeGrafter"/>
</dbReference>
<dbReference type="EC" id="5.6.2.4" evidence="8"/>
<accession>A0A1M4EPB4</accession>
<feature type="domain" description="UvrD-like helicase C-terminal" evidence="14">
    <location>
        <begin position="290"/>
        <end position="588"/>
    </location>
</feature>
<dbReference type="InterPro" id="IPR013986">
    <property type="entry name" value="DExx_box_DNA_helicase_dom_sf"/>
</dbReference>
<dbReference type="InterPro" id="IPR010997">
    <property type="entry name" value="HRDC-like_sf"/>
</dbReference>
<keyword evidence="3 10" id="KW-0378">Hydrolase</keyword>
<evidence type="ECO:0000256" key="3">
    <source>
        <dbReference type="ARBA" id="ARBA00022801"/>
    </source>
</evidence>
<dbReference type="CDD" id="cd18807">
    <property type="entry name" value="SF1_C_UvrD"/>
    <property type="match status" value="1"/>
</dbReference>
<dbReference type="GO" id="GO:0003677">
    <property type="term" value="F:DNA binding"/>
    <property type="evidence" value="ECO:0007669"/>
    <property type="project" value="InterPro"/>
</dbReference>
<keyword evidence="5 10" id="KW-0067">ATP-binding</keyword>
<evidence type="ECO:0000259" key="12">
    <source>
        <dbReference type="PROSITE" id="PS50967"/>
    </source>
</evidence>
<reference evidence="15" key="1">
    <citation type="submission" date="2016-04" db="EMBL/GenBank/DDBJ databases">
        <authorList>
            <person name="Evans L.H."/>
            <person name="Alamgir A."/>
            <person name="Owens N."/>
            <person name="Weber N.D."/>
            <person name="Virtaneva K."/>
            <person name="Barbian K."/>
            <person name="Babar A."/>
            <person name="Rosenke K."/>
        </authorList>
    </citation>
    <scope>NUCLEOTIDE SEQUENCE</scope>
    <source>
        <strain evidence="15">Nono1</strain>
    </source>
</reference>
<organism evidence="15">
    <name type="scientific">Nonomuraea gerenzanensis</name>
    <dbReference type="NCBI Taxonomy" id="93944"/>
    <lineage>
        <taxon>Bacteria</taxon>
        <taxon>Bacillati</taxon>
        <taxon>Actinomycetota</taxon>
        <taxon>Actinomycetes</taxon>
        <taxon>Streptosporangiales</taxon>
        <taxon>Streptosporangiaceae</taxon>
        <taxon>Nonomuraea</taxon>
    </lineage>
</organism>
<dbReference type="InterPro" id="IPR027417">
    <property type="entry name" value="P-loop_NTPase"/>
</dbReference>
<dbReference type="CDD" id="cd17932">
    <property type="entry name" value="DEXQc_UvrD"/>
    <property type="match status" value="1"/>
</dbReference>